<sequence>MWSTAAGQRADAVDVRTGAVIDLWLADASLPPGSYALVKFTDRSSVLVDAVPPGLVLAARRHTRREGVRHHERSGRKRRAAARVIRTAETLLR</sequence>
<evidence type="ECO:0000313" key="2">
    <source>
        <dbReference type="Proteomes" id="UP000199012"/>
    </source>
</evidence>
<proteinExistence type="predicted"/>
<name>A0A1I0Z8M5_9CELL</name>
<dbReference type="Proteomes" id="UP000199012">
    <property type="component" value="Unassembled WGS sequence"/>
</dbReference>
<keyword evidence="2" id="KW-1185">Reference proteome</keyword>
<dbReference type="EMBL" id="FOKA01000010">
    <property type="protein sequence ID" value="SFB21891.1"/>
    <property type="molecule type" value="Genomic_DNA"/>
</dbReference>
<organism evidence="1 2">
    <name type="scientific">Cellulomonas marina</name>
    <dbReference type="NCBI Taxonomy" id="988821"/>
    <lineage>
        <taxon>Bacteria</taxon>
        <taxon>Bacillati</taxon>
        <taxon>Actinomycetota</taxon>
        <taxon>Actinomycetes</taxon>
        <taxon>Micrococcales</taxon>
        <taxon>Cellulomonadaceae</taxon>
        <taxon>Cellulomonas</taxon>
    </lineage>
</organism>
<evidence type="ECO:0000313" key="1">
    <source>
        <dbReference type="EMBL" id="SFB21891.1"/>
    </source>
</evidence>
<gene>
    <name evidence="1" type="ORF">SAMN05421867_11040</name>
</gene>
<dbReference type="AlphaFoldDB" id="A0A1I0Z8M5"/>
<protein>
    <submittedName>
        <fullName evidence="1">Uncharacterized protein</fullName>
    </submittedName>
</protein>
<reference evidence="1 2" key="1">
    <citation type="submission" date="2016-10" db="EMBL/GenBank/DDBJ databases">
        <authorList>
            <person name="de Groot N.N."/>
        </authorList>
    </citation>
    <scope>NUCLEOTIDE SEQUENCE [LARGE SCALE GENOMIC DNA]</scope>
    <source>
        <strain evidence="1 2">CGMCC 4.6945</strain>
    </source>
</reference>
<accession>A0A1I0Z8M5</accession>